<comment type="caution">
    <text evidence="1">The sequence shown here is derived from an EMBL/GenBank/DDBJ whole genome shotgun (WGS) entry which is preliminary data.</text>
</comment>
<gene>
    <name evidence="1" type="ORF">A5760_19225</name>
</gene>
<dbReference type="AlphaFoldDB" id="A0A1A0VAF4"/>
<evidence type="ECO:0008006" key="3">
    <source>
        <dbReference type="Google" id="ProtNLM"/>
    </source>
</evidence>
<reference evidence="1 2" key="1">
    <citation type="submission" date="2016-06" db="EMBL/GenBank/DDBJ databases">
        <authorList>
            <person name="Kjaerup R.B."/>
            <person name="Dalgaard T.S."/>
            <person name="Juul-Madsen H.R."/>
        </authorList>
    </citation>
    <scope>NUCLEOTIDE SEQUENCE [LARGE SCALE GENOMIC DNA]</scope>
    <source>
        <strain evidence="1 2">852002-51834_SCH5396731</strain>
    </source>
</reference>
<dbReference type="InterPro" id="IPR044918">
    <property type="entry name" value="DUF3349_helical"/>
</dbReference>
<dbReference type="EMBL" id="LZSX01000088">
    <property type="protein sequence ID" value="OBB80227.1"/>
    <property type="molecule type" value="Genomic_DNA"/>
</dbReference>
<proteinExistence type="predicted"/>
<dbReference type="InterPro" id="IPR021784">
    <property type="entry name" value="DUF3349"/>
</dbReference>
<sequence length="94" mass="10225">MGLRDRVFSVVAFLRAGYPSHAPEVGYAPLLALLPRRVSEDEIIAIAKRLLAPRRHAIDNADVGVEIIGITDEMPSADDIERVLVAVQAARHDG</sequence>
<evidence type="ECO:0000313" key="1">
    <source>
        <dbReference type="EMBL" id="OBB80227.1"/>
    </source>
</evidence>
<dbReference type="Gene3D" id="1.10.150.430">
    <property type="entry name" value="DUF3349, helical bundle"/>
    <property type="match status" value="1"/>
</dbReference>
<dbReference type="RefSeq" id="WP_064884367.1">
    <property type="nucleotide sequence ID" value="NZ_LZSX01000088.1"/>
</dbReference>
<dbReference type="Pfam" id="PF11829">
    <property type="entry name" value="DUF3349"/>
    <property type="match status" value="1"/>
</dbReference>
<accession>A0A1A0VAF4</accession>
<protein>
    <recommendedName>
        <fullName evidence="3">DUF3349 domain-containing protein</fullName>
    </recommendedName>
</protein>
<dbReference type="OrthoDB" id="4350726at2"/>
<evidence type="ECO:0000313" key="2">
    <source>
        <dbReference type="Proteomes" id="UP000091914"/>
    </source>
</evidence>
<name>A0A1A0VAF4_9MYCO</name>
<dbReference type="Proteomes" id="UP000091914">
    <property type="component" value="Unassembled WGS sequence"/>
</dbReference>
<organism evidence="1 2">
    <name type="scientific">Mycobacterium colombiense</name>
    <dbReference type="NCBI Taxonomy" id="339268"/>
    <lineage>
        <taxon>Bacteria</taxon>
        <taxon>Bacillati</taxon>
        <taxon>Actinomycetota</taxon>
        <taxon>Actinomycetes</taxon>
        <taxon>Mycobacteriales</taxon>
        <taxon>Mycobacteriaceae</taxon>
        <taxon>Mycobacterium</taxon>
        <taxon>Mycobacterium avium complex (MAC)</taxon>
    </lineage>
</organism>